<dbReference type="Proteomes" id="UP000616595">
    <property type="component" value="Unassembled WGS sequence"/>
</dbReference>
<dbReference type="AlphaFoldDB" id="A0A923KUY1"/>
<sequence>MATARKRKQSSNLETQNEVRQEVVTTERQKRRSKQKKKILTPSSYIAMTALVVFAVMAGLLFQHSMITEKNTEILSLQKTLNEAIQANDSKEGQLVTNMNLQSIEAQARSYGMTEPTQAQYRKEVVSEQKKTATTLETEKVKSWFENLF</sequence>
<keyword evidence="4" id="KW-1185">Reference proteome</keyword>
<organism evidence="3 4">
    <name type="scientific">Acetobacterium paludosum</name>
    <dbReference type="NCBI Taxonomy" id="52693"/>
    <lineage>
        <taxon>Bacteria</taxon>
        <taxon>Bacillati</taxon>
        <taxon>Bacillota</taxon>
        <taxon>Clostridia</taxon>
        <taxon>Eubacteriales</taxon>
        <taxon>Eubacteriaceae</taxon>
        <taxon>Acetobacterium</taxon>
    </lineage>
</organism>
<gene>
    <name evidence="3" type="ORF">GH810_01245</name>
</gene>
<keyword evidence="2" id="KW-0472">Membrane</keyword>
<dbReference type="EMBL" id="WJBD01000001">
    <property type="protein sequence ID" value="MBC3886940.1"/>
    <property type="molecule type" value="Genomic_DNA"/>
</dbReference>
<evidence type="ECO:0000313" key="3">
    <source>
        <dbReference type="EMBL" id="MBC3886940.1"/>
    </source>
</evidence>
<comment type="caution">
    <text evidence="3">The sequence shown here is derived from an EMBL/GenBank/DDBJ whole genome shotgun (WGS) entry which is preliminary data.</text>
</comment>
<feature type="compositionally biased region" description="Basic and acidic residues" evidence="1">
    <location>
        <begin position="17"/>
        <end position="28"/>
    </location>
</feature>
<dbReference type="OrthoDB" id="1778264at2"/>
<evidence type="ECO:0000256" key="2">
    <source>
        <dbReference type="SAM" id="Phobius"/>
    </source>
</evidence>
<feature type="transmembrane region" description="Helical" evidence="2">
    <location>
        <begin position="39"/>
        <end position="62"/>
    </location>
</feature>
<evidence type="ECO:0000256" key="1">
    <source>
        <dbReference type="SAM" id="MobiDB-lite"/>
    </source>
</evidence>
<name>A0A923KUY1_9FIRM</name>
<keyword evidence="2" id="KW-0812">Transmembrane</keyword>
<proteinExistence type="predicted"/>
<evidence type="ECO:0008006" key="5">
    <source>
        <dbReference type="Google" id="ProtNLM"/>
    </source>
</evidence>
<accession>A0A923KUY1</accession>
<reference evidence="3" key="2">
    <citation type="submission" date="2020-10" db="EMBL/GenBank/DDBJ databases">
        <title>Comparative genomics of the Acetobacterium genus.</title>
        <authorList>
            <person name="Marshall C."/>
            <person name="May H."/>
            <person name="Norman S."/>
        </authorList>
    </citation>
    <scope>NUCLEOTIDE SEQUENCE</scope>
    <source>
        <strain evidence="3">DER-2019</strain>
    </source>
</reference>
<keyword evidence="2" id="KW-1133">Transmembrane helix</keyword>
<feature type="region of interest" description="Disordered" evidence="1">
    <location>
        <begin position="1"/>
        <end position="37"/>
    </location>
</feature>
<reference evidence="3" key="1">
    <citation type="submission" date="2019-10" db="EMBL/GenBank/DDBJ databases">
        <authorList>
            <person name="Ross D.E."/>
            <person name="Gulliver D."/>
        </authorList>
    </citation>
    <scope>NUCLEOTIDE SEQUENCE</scope>
    <source>
        <strain evidence="3">DER-2019</strain>
    </source>
</reference>
<evidence type="ECO:0000313" key="4">
    <source>
        <dbReference type="Proteomes" id="UP000616595"/>
    </source>
</evidence>
<dbReference type="RefSeq" id="WP_148565559.1">
    <property type="nucleotide sequence ID" value="NZ_RXYA01000001.1"/>
</dbReference>
<protein>
    <recommendedName>
        <fullName evidence="5">Cell division protein FtsL</fullName>
    </recommendedName>
</protein>